<keyword evidence="4" id="KW-1185">Reference proteome</keyword>
<feature type="domain" description="Metallo-beta-lactamase" evidence="2">
    <location>
        <begin position="18"/>
        <end position="211"/>
    </location>
</feature>
<dbReference type="Pfam" id="PF00753">
    <property type="entry name" value="Lactamase_B"/>
    <property type="match status" value="1"/>
</dbReference>
<dbReference type="PANTHER" id="PTHR46018:SF4">
    <property type="entry name" value="METALLO-HYDROLASE YHFI-RELATED"/>
    <property type="match status" value="1"/>
</dbReference>
<name>A0ABV9NVK8_9BACI</name>
<gene>
    <name evidence="3" type="ORF">ACFO4L_12570</name>
</gene>
<evidence type="ECO:0000256" key="1">
    <source>
        <dbReference type="ARBA" id="ARBA00022833"/>
    </source>
</evidence>
<evidence type="ECO:0000313" key="4">
    <source>
        <dbReference type="Proteomes" id="UP001595896"/>
    </source>
</evidence>
<dbReference type="RefSeq" id="WP_377910024.1">
    <property type="nucleotide sequence ID" value="NZ_JBHSGK010000013.1"/>
</dbReference>
<dbReference type="InterPro" id="IPR001279">
    <property type="entry name" value="Metallo-B-lactamas"/>
</dbReference>
<sequence length="245" mass="26727">MKITVVGRWGAFPEQGEASACYIVEHKGYSFLIDCGSGALSTLQAYTDRRNIAAVISTHHHFDHVADLGALVYSRVVDQALNDTDQTLAIHYPEESRLHYEQYEKEPAAVIIPYDPTERLTFGGVTVTFQKTGHPVPCYAVKLEAEGRTIVFTADAVYDEKLAAFAKRADLLIAECSFYAGQDAGAFGHMTSVECGRLAALAGVQELWLTHLPHFGEVAELKREAEATFGGSVKLAEAGLTMQAE</sequence>
<dbReference type="SUPFAM" id="SSF56281">
    <property type="entry name" value="Metallo-hydrolase/oxidoreductase"/>
    <property type="match status" value="1"/>
</dbReference>
<organism evidence="3 4">
    <name type="scientific">Bacillus daqingensis</name>
    <dbReference type="NCBI Taxonomy" id="872396"/>
    <lineage>
        <taxon>Bacteria</taxon>
        <taxon>Bacillati</taxon>
        <taxon>Bacillota</taxon>
        <taxon>Bacilli</taxon>
        <taxon>Bacillales</taxon>
        <taxon>Bacillaceae</taxon>
        <taxon>Bacillus</taxon>
    </lineage>
</organism>
<dbReference type="Gene3D" id="3.60.15.10">
    <property type="entry name" value="Ribonuclease Z/Hydroxyacylglutathione hydrolase-like"/>
    <property type="match status" value="1"/>
</dbReference>
<dbReference type="PANTHER" id="PTHR46018">
    <property type="entry name" value="ZINC PHOSPHODIESTERASE ELAC PROTEIN 1"/>
    <property type="match status" value="1"/>
</dbReference>
<dbReference type="Proteomes" id="UP001595896">
    <property type="component" value="Unassembled WGS sequence"/>
</dbReference>
<dbReference type="EMBL" id="JBHSGK010000013">
    <property type="protein sequence ID" value="MFC4737428.1"/>
    <property type="molecule type" value="Genomic_DNA"/>
</dbReference>
<accession>A0ABV9NVK8</accession>
<dbReference type="CDD" id="cd07716">
    <property type="entry name" value="RNaseZ_short-form-like_MBL-fold"/>
    <property type="match status" value="1"/>
</dbReference>
<evidence type="ECO:0000313" key="3">
    <source>
        <dbReference type="EMBL" id="MFC4737428.1"/>
    </source>
</evidence>
<protein>
    <submittedName>
        <fullName evidence="3">MBL fold metallo-hydrolase</fullName>
    </submittedName>
</protein>
<proteinExistence type="predicted"/>
<keyword evidence="1" id="KW-0862">Zinc</keyword>
<dbReference type="InterPro" id="IPR036866">
    <property type="entry name" value="RibonucZ/Hydroxyglut_hydro"/>
</dbReference>
<evidence type="ECO:0000259" key="2">
    <source>
        <dbReference type="SMART" id="SM00849"/>
    </source>
</evidence>
<reference evidence="4" key="1">
    <citation type="journal article" date="2019" name="Int. J. Syst. Evol. Microbiol.">
        <title>The Global Catalogue of Microorganisms (GCM) 10K type strain sequencing project: providing services to taxonomists for standard genome sequencing and annotation.</title>
        <authorList>
            <consortium name="The Broad Institute Genomics Platform"/>
            <consortium name="The Broad Institute Genome Sequencing Center for Infectious Disease"/>
            <person name="Wu L."/>
            <person name="Ma J."/>
        </authorList>
    </citation>
    <scope>NUCLEOTIDE SEQUENCE [LARGE SCALE GENOMIC DNA]</scope>
    <source>
        <strain evidence="4">JCM 12165</strain>
    </source>
</reference>
<dbReference type="SMART" id="SM00849">
    <property type="entry name" value="Lactamase_B"/>
    <property type="match status" value="1"/>
</dbReference>
<comment type="caution">
    <text evidence="3">The sequence shown here is derived from an EMBL/GenBank/DDBJ whole genome shotgun (WGS) entry which is preliminary data.</text>
</comment>